<dbReference type="FunFam" id="3.40.309.10:FF:000004">
    <property type="entry name" value="Succinate-semialdehyde dehydrogenase I"/>
    <property type="match status" value="1"/>
</dbReference>
<dbReference type="Gene3D" id="3.40.309.10">
    <property type="entry name" value="Aldehyde Dehydrogenase, Chain A, domain 2"/>
    <property type="match status" value="1"/>
</dbReference>
<dbReference type="FunFam" id="3.40.605.10:FF:000026">
    <property type="entry name" value="Aldehyde dehydrogenase, putative"/>
    <property type="match status" value="1"/>
</dbReference>
<organism evidence="7 8">
    <name type="scientific">Sphingomonas tagetis</name>
    <dbReference type="NCBI Taxonomy" id="2949092"/>
    <lineage>
        <taxon>Bacteria</taxon>
        <taxon>Pseudomonadati</taxon>
        <taxon>Pseudomonadota</taxon>
        <taxon>Alphaproteobacteria</taxon>
        <taxon>Sphingomonadales</taxon>
        <taxon>Sphingomonadaceae</taxon>
        <taxon>Sphingomonas</taxon>
    </lineage>
</organism>
<dbReference type="InterPro" id="IPR015590">
    <property type="entry name" value="Aldehyde_DH_dom"/>
</dbReference>
<feature type="domain" description="Aldehyde dehydrogenase" evidence="6">
    <location>
        <begin position="21"/>
        <end position="479"/>
    </location>
</feature>
<dbReference type="InterPro" id="IPR029510">
    <property type="entry name" value="Ald_DH_CS_GLU"/>
</dbReference>
<dbReference type="InterPro" id="IPR016162">
    <property type="entry name" value="Ald_DH_N"/>
</dbReference>
<evidence type="ECO:0000256" key="5">
    <source>
        <dbReference type="RuleBase" id="RU003345"/>
    </source>
</evidence>
<gene>
    <name evidence="7" type="ORF">M9978_13745</name>
</gene>
<evidence type="ECO:0000313" key="7">
    <source>
        <dbReference type="EMBL" id="MCP3731487.1"/>
    </source>
</evidence>
<dbReference type="Pfam" id="PF00171">
    <property type="entry name" value="Aldedh"/>
    <property type="match status" value="1"/>
</dbReference>
<feature type="active site" evidence="4">
    <location>
        <position position="257"/>
    </location>
</feature>
<evidence type="ECO:0000313" key="8">
    <source>
        <dbReference type="Proteomes" id="UP001139451"/>
    </source>
</evidence>
<dbReference type="RefSeq" id="WP_254294130.1">
    <property type="nucleotide sequence ID" value="NZ_JAMLDX010000010.1"/>
</dbReference>
<reference evidence="7" key="1">
    <citation type="submission" date="2022-05" db="EMBL/GenBank/DDBJ databases">
        <title>Sphingomonas sp. strain MG17 Genome sequencing and assembly.</title>
        <authorList>
            <person name="Kim I."/>
        </authorList>
    </citation>
    <scope>NUCLEOTIDE SEQUENCE</scope>
    <source>
        <strain evidence="7">MG17</strain>
    </source>
</reference>
<dbReference type="PANTHER" id="PTHR43353">
    <property type="entry name" value="SUCCINATE-SEMIALDEHYDE DEHYDROGENASE, MITOCHONDRIAL"/>
    <property type="match status" value="1"/>
</dbReference>
<dbReference type="FunFam" id="3.40.605.10:FF:000005">
    <property type="entry name" value="Succinate-semialdehyde dehydrogenase I"/>
    <property type="match status" value="1"/>
</dbReference>
<evidence type="ECO:0000256" key="2">
    <source>
        <dbReference type="ARBA" id="ARBA00023002"/>
    </source>
</evidence>
<evidence type="ECO:0000256" key="1">
    <source>
        <dbReference type="ARBA" id="ARBA00009986"/>
    </source>
</evidence>
<comment type="similarity">
    <text evidence="1 5">Belongs to the aldehyde dehydrogenase family.</text>
</comment>
<dbReference type="GO" id="GO:0005829">
    <property type="term" value="C:cytosol"/>
    <property type="evidence" value="ECO:0007669"/>
    <property type="project" value="TreeGrafter"/>
</dbReference>
<evidence type="ECO:0000256" key="4">
    <source>
        <dbReference type="PROSITE-ProRule" id="PRU10007"/>
    </source>
</evidence>
<dbReference type="CDD" id="cd07103">
    <property type="entry name" value="ALDH_F5_SSADH_GabD"/>
    <property type="match status" value="1"/>
</dbReference>
<dbReference type="AlphaFoldDB" id="A0A9X2KMA5"/>
<dbReference type="GO" id="GO:0004777">
    <property type="term" value="F:succinate-semialdehyde dehydrogenase (NAD+) activity"/>
    <property type="evidence" value="ECO:0007669"/>
    <property type="project" value="TreeGrafter"/>
</dbReference>
<dbReference type="InterPro" id="IPR016163">
    <property type="entry name" value="Ald_DH_C"/>
</dbReference>
<dbReference type="NCBIfam" id="TIGR01780">
    <property type="entry name" value="SSADH"/>
    <property type="match status" value="1"/>
</dbReference>
<evidence type="ECO:0000256" key="3">
    <source>
        <dbReference type="ARBA" id="ARBA00023097"/>
    </source>
</evidence>
<dbReference type="InterPro" id="IPR010102">
    <property type="entry name" value="Succ_semiAld_DH"/>
</dbReference>
<dbReference type="PROSITE" id="PS00687">
    <property type="entry name" value="ALDEHYDE_DEHYDR_GLU"/>
    <property type="match status" value="1"/>
</dbReference>
<name>A0A9X2KMA5_9SPHN</name>
<dbReference type="PROSITE" id="PS00070">
    <property type="entry name" value="ALDEHYDE_DEHYDR_CYS"/>
    <property type="match status" value="1"/>
</dbReference>
<dbReference type="InterPro" id="IPR016161">
    <property type="entry name" value="Ald_DH/histidinol_DH"/>
</dbReference>
<dbReference type="InterPro" id="IPR050740">
    <property type="entry name" value="Aldehyde_DH_Superfamily"/>
</dbReference>
<dbReference type="EMBL" id="JAMLDX010000010">
    <property type="protein sequence ID" value="MCP3731487.1"/>
    <property type="molecule type" value="Genomic_DNA"/>
</dbReference>
<protein>
    <submittedName>
        <fullName evidence="7">NAD-dependent succinate-semialdehyde dehydrogenase</fullName>
    </submittedName>
</protein>
<accession>A0A9X2KMA5</accession>
<dbReference type="Gene3D" id="3.40.605.10">
    <property type="entry name" value="Aldehyde Dehydrogenase, Chain A, domain 1"/>
    <property type="match status" value="1"/>
</dbReference>
<dbReference type="Proteomes" id="UP001139451">
    <property type="component" value="Unassembled WGS sequence"/>
</dbReference>
<sequence>MTLTLKYPALFVQRAFIGGEWTGARSGATLEVDNPATGATIGTIPDCGEADTQAAVDAASAAWPAWRAKTAGERAALLERWYALVMDNVVDLGRIMTAEQGKPIAEAEGEIRYAASFIKWFAEEGRRTDGHIIPAPEANRRILLMKEPVGVSAAITPWNFPAAMITRKCAPALAAGCPVVVKPSELTPYSALALVKLAEDAGFPKGVFNIVTGQAAPIGSVLTGSETVRKLSFTGSTRVGALLMRQSADTIKRLSLELGGNAPLMVFDDADLDLAVAATMASKFRNAGQTCVCANRILVQDGVYDAFAEKLAKAVAELNVAPGDQAGSTIGPLINAAAVEKVTAHIEDALAHGATLFAKAPEGATGGRFATPVILTGATRDMRLANEETFGPVAPLFRFGDEAEGIALANDTSFGLASYFYTENLHRAFRVGERLEAGMVVLNTGGMAMEMAPFGGIKQSGLGREGAHAGIDEYLETKAFHIGGLKL</sequence>
<keyword evidence="8" id="KW-1185">Reference proteome</keyword>
<keyword evidence="2 5" id="KW-0560">Oxidoreductase</keyword>
<proteinExistence type="inferred from homology"/>
<dbReference type="SUPFAM" id="SSF53720">
    <property type="entry name" value="ALDH-like"/>
    <property type="match status" value="1"/>
</dbReference>
<dbReference type="InterPro" id="IPR016160">
    <property type="entry name" value="Ald_DH_CS_CYS"/>
</dbReference>
<comment type="caution">
    <text evidence="7">The sequence shown here is derived from an EMBL/GenBank/DDBJ whole genome shotgun (WGS) entry which is preliminary data.</text>
</comment>
<dbReference type="GO" id="GO:0009450">
    <property type="term" value="P:gamma-aminobutyric acid catabolic process"/>
    <property type="evidence" value="ECO:0007669"/>
    <property type="project" value="InterPro"/>
</dbReference>
<evidence type="ECO:0000259" key="6">
    <source>
        <dbReference type="Pfam" id="PF00171"/>
    </source>
</evidence>
<keyword evidence="3" id="KW-0558">Oxidation</keyword>
<dbReference type="PANTHER" id="PTHR43353:SF5">
    <property type="entry name" value="SUCCINATE-SEMIALDEHYDE DEHYDROGENASE, MITOCHONDRIAL"/>
    <property type="match status" value="1"/>
</dbReference>